<name>A0A936Z1E1_9BURK</name>
<dbReference type="RefSeq" id="WP_201674487.1">
    <property type="nucleotide sequence ID" value="NZ_JAEQNE010000002.1"/>
</dbReference>
<protein>
    <submittedName>
        <fullName evidence="1">DUF4242 domain-containing protein</fullName>
    </submittedName>
</protein>
<dbReference type="Pfam" id="PF14026">
    <property type="entry name" value="SCO4226-like"/>
    <property type="match status" value="1"/>
</dbReference>
<keyword evidence="2" id="KW-1185">Reference proteome</keyword>
<organism evidence="1 2">
    <name type="scientific">Ramlibacter monticola</name>
    <dbReference type="NCBI Taxonomy" id="1926872"/>
    <lineage>
        <taxon>Bacteria</taxon>
        <taxon>Pseudomonadati</taxon>
        <taxon>Pseudomonadota</taxon>
        <taxon>Betaproteobacteria</taxon>
        <taxon>Burkholderiales</taxon>
        <taxon>Comamonadaceae</taxon>
        <taxon>Ramlibacter</taxon>
    </lineage>
</organism>
<proteinExistence type="predicted"/>
<reference evidence="1 2" key="1">
    <citation type="journal article" date="2017" name="Int. J. Syst. Evol. Microbiol.">
        <title>Ramlibacter monticola sp. nov., isolated from forest soil.</title>
        <authorList>
            <person name="Chaudhary D.K."/>
            <person name="Kim J."/>
        </authorList>
    </citation>
    <scope>NUCLEOTIDE SEQUENCE [LARGE SCALE GENOMIC DNA]</scope>
    <source>
        <strain evidence="1 2">KACC 19175</strain>
    </source>
</reference>
<comment type="caution">
    <text evidence="1">The sequence shown here is derived from an EMBL/GenBank/DDBJ whole genome shotgun (WGS) entry which is preliminary data.</text>
</comment>
<sequence length="87" mass="9678">MEVFMVERSLKGIPMDQLAAAQQRAIATAQEMTAEGKPIRYIRSTFVPESGRCMCLFESQDQETVKALNEKAQIPFTNVSVALDLTP</sequence>
<dbReference type="InterPro" id="IPR025336">
    <property type="entry name" value="SCO4226-like"/>
</dbReference>
<dbReference type="EMBL" id="JAEQNE010000002">
    <property type="protein sequence ID" value="MBL0391885.1"/>
    <property type="molecule type" value="Genomic_DNA"/>
</dbReference>
<dbReference type="Proteomes" id="UP000599109">
    <property type="component" value="Unassembled WGS sequence"/>
</dbReference>
<evidence type="ECO:0000313" key="1">
    <source>
        <dbReference type="EMBL" id="MBL0391885.1"/>
    </source>
</evidence>
<gene>
    <name evidence="1" type="ORF">JJ685_12165</name>
</gene>
<evidence type="ECO:0000313" key="2">
    <source>
        <dbReference type="Proteomes" id="UP000599109"/>
    </source>
</evidence>
<dbReference type="AlphaFoldDB" id="A0A936Z1E1"/>
<accession>A0A936Z1E1</accession>